<protein>
    <recommendedName>
        <fullName evidence="3">HNH endonuclease</fullName>
    </recommendedName>
</protein>
<accession>A0ABT2M5J6</accession>
<reference evidence="2" key="1">
    <citation type="submission" date="2023-07" db="EMBL/GenBank/DDBJ databases">
        <authorList>
            <person name="Deng Y."/>
            <person name="Zhang Y.-Q."/>
        </authorList>
    </citation>
    <scope>NUCLEOTIDE SEQUENCE [LARGE SCALE GENOMIC DNA]</scope>
    <source>
        <strain evidence="2">CPCC 205710</strain>
    </source>
</reference>
<dbReference type="RefSeq" id="WP_260991565.1">
    <property type="nucleotide sequence ID" value="NZ_JAODWD010000001.1"/>
</dbReference>
<evidence type="ECO:0000313" key="1">
    <source>
        <dbReference type="EMBL" id="MCT7657524.1"/>
    </source>
</evidence>
<organism evidence="1 2">
    <name type="scientific">Mycobacterium deserti</name>
    <dbReference type="NCBI Taxonomy" id="2978347"/>
    <lineage>
        <taxon>Bacteria</taxon>
        <taxon>Bacillati</taxon>
        <taxon>Actinomycetota</taxon>
        <taxon>Actinomycetes</taxon>
        <taxon>Mycobacteriales</taxon>
        <taxon>Mycobacteriaceae</taxon>
        <taxon>Mycobacterium</taxon>
    </lineage>
</organism>
<dbReference type="Proteomes" id="UP001206639">
    <property type="component" value="Unassembled WGS sequence"/>
</dbReference>
<proteinExistence type="predicted"/>
<evidence type="ECO:0008006" key="3">
    <source>
        <dbReference type="Google" id="ProtNLM"/>
    </source>
</evidence>
<name>A0ABT2M5J6_9MYCO</name>
<evidence type="ECO:0000313" key="2">
    <source>
        <dbReference type="Proteomes" id="UP001206639"/>
    </source>
</evidence>
<sequence length="47" mass="5826">MPIRRRTRAQDRAYRITRERRINADRIAEEERQRKAWLAANYEPPPF</sequence>
<comment type="caution">
    <text evidence="1">The sequence shown here is derived from an EMBL/GenBank/DDBJ whole genome shotgun (WGS) entry which is preliminary data.</text>
</comment>
<keyword evidence="2" id="KW-1185">Reference proteome</keyword>
<dbReference type="EMBL" id="JAODWD010000001">
    <property type="protein sequence ID" value="MCT7657524.1"/>
    <property type="molecule type" value="Genomic_DNA"/>
</dbReference>
<gene>
    <name evidence="1" type="ORF">N4S67_03705</name>
</gene>